<dbReference type="Gene3D" id="2.40.70.10">
    <property type="entry name" value="Acid Proteases"/>
    <property type="match status" value="1"/>
</dbReference>
<dbReference type="AlphaFoldDB" id="A0AAP0ESI4"/>
<dbReference type="InterPro" id="IPR021109">
    <property type="entry name" value="Peptidase_aspartic_dom_sf"/>
</dbReference>
<comment type="caution">
    <text evidence="1">The sequence shown here is derived from an EMBL/GenBank/DDBJ whole genome shotgun (WGS) entry which is preliminary data.</text>
</comment>
<dbReference type="PANTHER" id="PTHR33067">
    <property type="entry name" value="RNA-DIRECTED DNA POLYMERASE-RELATED"/>
    <property type="match status" value="1"/>
</dbReference>
<sequence length="68" mass="7527">MGEIIMPILKKKLPHKCNNLGMFSVPFVISDVSIQRAMCDLGISINVMSFSIFETLNACLLEEIGIVI</sequence>
<gene>
    <name evidence="1" type="ORF">Syun_025561</name>
</gene>
<evidence type="ECO:0000313" key="2">
    <source>
        <dbReference type="Proteomes" id="UP001420932"/>
    </source>
</evidence>
<proteinExistence type="predicted"/>
<keyword evidence="2" id="KW-1185">Reference proteome</keyword>
<protein>
    <submittedName>
        <fullName evidence="1">Uncharacterized protein</fullName>
    </submittedName>
</protein>
<dbReference type="Proteomes" id="UP001420932">
    <property type="component" value="Unassembled WGS sequence"/>
</dbReference>
<organism evidence="1 2">
    <name type="scientific">Stephania yunnanensis</name>
    <dbReference type="NCBI Taxonomy" id="152371"/>
    <lineage>
        <taxon>Eukaryota</taxon>
        <taxon>Viridiplantae</taxon>
        <taxon>Streptophyta</taxon>
        <taxon>Embryophyta</taxon>
        <taxon>Tracheophyta</taxon>
        <taxon>Spermatophyta</taxon>
        <taxon>Magnoliopsida</taxon>
        <taxon>Ranunculales</taxon>
        <taxon>Menispermaceae</taxon>
        <taxon>Menispermoideae</taxon>
        <taxon>Cissampelideae</taxon>
        <taxon>Stephania</taxon>
    </lineage>
</organism>
<reference evidence="1 2" key="1">
    <citation type="submission" date="2024-01" db="EMBL/GenBank/DDBJ databases">
        <title>Genome assemblies of Stephania.</title>
        <authorList>
            <person name="Yang L."/>
        </authorList>
    </citation>
    <scope>NUCLEOTIDE SEQUENCE [LARGE SCALE GENOMIC DNA]</scope>
    <source>
        <strain evidence="1">YNDBR</strain>
        <tissue evidence="1">Leaf</tissue>
    </source>
</reference>
<dbReference type="PANTHER" id="PTHR33067:SF15">
    <property type="entry name" value="RNA-DIRECTED DNA POLYMERASE"/>
    <property type="match status" value="1"/>
</dbReference>
<evidence type="ECO:0000313" key="1">
    <source>
        <dbReference type="EMBL" id="KAK9098516.1"/>
    </source>
</evidence>
<accession>A0AAP0ESI4</accession>
<name>A0AAP0ESI4_9MAGN</name>
<dbReference type="EMBL" id="JBBNAF010000011">
    <property type="protein sequence ID" value="KAK9098516.1"/>
    <property type="molecule type" value="Genomic_DNA"/>
</dbReference>